<dbReference type="Pfam" id="PF13177">
    <property type="entry name" value="DNA_pol3_delta2"/>
    <property type="match status" value="1"/>
</dbReference>
<dbReference type="AlphaFoldDB" id="A0A4Y9RVW2"/>
<accession>A0A4Y9RVW2</accession>
<dbReference type="GO" id="GO:0009360">
    <property type="term" value="C:DNA polymerase III complex"/>
    <property type="evidence" value="ECO:0007669"/>
    <property type="project" value="TreeGrafter"/>
</dbReference>
<dbReference type="NCBIfam" id="NF005677">
    <property type="entry name" value="PRK07471.1"/>
    <property type="match status" value="1"/>
</dbReference>
<dbReference type="EC" id="2.7.7.7" evidence="1"/>
<dbReference type="SUPFAM" id="SSF52540">
    <property type="entry name" value="P-loop containing nucleoside triphosphate hydrolases"/>
    <property type="match status" value="1"/>
</dbReference>
<keyword evidence="1" id="KW-0808">Transferase</keyword>
<dbReference type="GO" id="GO:0006261">
    <property type="term" value="P:DNA-templated DNA replication"/>
    <property type="evidence" value="ECO:0007669"/>
    <property type="project" value="TreeGrafter"/>
</dbReference>
<name>A0A4Y9RVW2_9CAUL</name>
<dbReference type="OrthoDB" id="9810148at2"/>
<dbReference type="PANTHER" id="PTHR11669:SF8">
    <property type="entry name" value="DNA POLYMERASE III SUBUNIT DELTA"/>
    <property type="match status" value="1"/>
</dbReference>
<dbReference type="Proteomes" id="UP000298216">
    <property type="component" value="Unassembled WGS sequence"/>
</dbReference>
<keyword evidence="1" id="KW-0548">Nucleotidyltransferase</keyword>
<reference evidence="1 2" key="1">
    <citation type="submission" date="2019-03" db="EMBL/GenBank/DDBJ databases">
        <title>Draft genome of Brevundimonas sp. a heavy metal resistant soil bacteria.</title>
        <authorList>
            <person name="Soto J."/>
        </authorList>
    </citation>
    <scope>NUCLEOTIDE SEQUENCE [LARGE SCALE GENOMIC DNA]</scope>
    <source>
        <strain evidence="1 2">B-10</strain>
    </source>
</reference>
<dbReference type="InterPro" id="IPR027417">
    <property type="entry name" value="P-loop_NTPase"/>
</dbReference>
<comment type="caution">
    <text evidence="1">The sequence shown here is derived from an EMBL/GenBank/DDBJ whole genome shotgun (WGS) entry which is preliminary data.</text>
</comment>
<evidence type="ECO:0000313" key="2">
    <source>
        <dbReference type="Proteomes" id="UP000298216"/>
    </source>
</evidence>
<keyword evidence="2" id="KW-1185">Reference proteome</keyword>
<protein>
    <submittedName>
        <fullName evidence="1">DNA polymerase III subunit delta</fullName>
        <ecNumber evidence="1">2.7.7.7</ecNumber>
    </submittedName>
</protein>
<dbReference type="EMBL" id="SPVH01000006">
    <property type="protein sequence ID" value="TFW13013.1"/>
    <property type="molecule type" value="Genomic_DNA"/>
</dbReference>
<dbReference type="GO" id="GO:0008408">
    <property type="term" value="F:3'-5' exonuclease activity"/>
    <property type="evidence" value="ECO:0007669"/>
    <property type="project" value="InterPro"/>
</dbReference>
<dbReference type="Gene3D" id="3.40.50.300">
    <property type="entry name" value="P-loop containing nucleotide triphosphate hydrolases"/>
    <property type="match status" value="1"/>
</dbReference>
<organism evidence="1 2">
    <name type="scientific">Brevundimonas intermedia</name>
    <dbReference type="NCBI Taxonomy" id="74315"/>
    <lineage>
        <taxon>Bacteria</taxon>
        <taxon>Pseudomonadati</taxon>
        <taxon>Pseudomonadota</taxon>
        <taxon>Alphaproteobacteria</taxon>
        <taxon>Caulobacterales</taxon>
        <taxon>Caulobacteraceae</taxon>
        <taxon>Brevundimonas</taxon>
    </lineage>
</organism>
<dbReference type="NCBIfam" id="TIGR00678">
    <property type="entry name" value="holB"/>
    <property type="match status" value="1"/>
</dbReference>
<evidence type="ECO:0000313" key="1">
    <source>
        <dbReference type="EMBL" id="TFW13013.1"/>
    </source>
</evidence>
<gene>
    <name evidence="1" type="ORF">EGY25_13670</name>
</gene>
<dbReference type="RefSeq" id="WP_135195480.1">
    <property type="nucleotide sequence ID" value="NZ_SPVH01000006.1"/>
</dbReference>
<dbReference type="InterPro" id="IPR050238">
    <property type="entry name" value="DNA_Rep/Repair_Clamp_Loader"/>
</dbReference>
<sequence>MSEDHPRDRFDLVPDAAAEAAFLDAWERGRLHHAWLLCGVEGTGKATFAYRAARRLLGAAADPARGPLGARREDPVSRLISAQSHPDLLVLERLVEGGKTKKSISVDQSRELPEFFSKSPSQAQYRVAIIDAADDLNINAANALLKVLEEPPERGVLFLVTHAPGRLLATIRSRCRRLSFPIWTPDRLETLVRNRTGAEPEDAEHAAIMAGGSPGAALALASGATFEMDQLARRWVEGDVDRAEALAIADKFRGAEGQERFETLMDRLIAAVRMRALSSPAGAGNRWAELWERLQPLPERAAGLNLDKADVLAGALADLRRVQAQQERMG</sequence>
<dbReference type="PANTHER" id="PTHR11669">
    <property type="entry name" value="REPLICATION FACTOR C / DNA POLYMERASE III GAMMA-TAU SUBUNIT"/>
    <property type="match status" value="1"/>
</dbReference>
<proteinExistence type="predicted"/>
<dbReference type="InterPro" id="IPR004622">
    <property type="entry name" value="DNA_pol_HolB"/>
</dbReference>
<dbReference type="GO" id="GO:0003887">
    <property type="term" value="F:DNA-directed DNA polymerase activity"/>
    <property type="evidence" value="ECO:0007669"/>
    <property type="project" value="UniProtKB-EC"/>
</dbReference>